<dbReference type="PROSITE" id="PS00237">
    <property type="entry name" value="G_PROTEIN_RECEP_F1_1"/>
    <property type="match status" value="1"/>
</dbReference>
<gene>
    <name evidence="12" type="ORF">RF11_02357</name>
</gene>
<name>A0A0C2J6E4_THEKT</name>
<keyword evidence="4 10" id="KW-1133">Transmembrane helix</keyword>
<evidence type="ECO:0000256" key="5">
    <source>
        <dbReference type="ARBA" id="ARBA00023040"/>
    </source>
</evidence>
<dbReference type="Pfam" id="PF00001">
    <property type="entry name" value="7tm_1"/>
    <property type="match status" value="1"/>
</dbReference>
<feature type="domain" description="G-protein coupled receptors family 1 profile" evidence="11">
    <location>
        <begin position="28"/>
        <end position="294"/>
    </location>
</feature>
<dbReference type="PROSITE" id="PS50262">
    <property type="entry name" value="G_PROTEIN_RECEP_F1_2"/>
    <property type="match status" value="1"/>
</dbReference>
<feature type="transmembrane region" description="Helical" evidence="10">
    <location>
        <begin position="88"/>
        <end position="107"/>
    </location>
</feature>
<keyword evidence="7 9" id="KW-0675">Receptor</keyword>
<feature type="transmembrane region" description="Helical" evidence="10">
    <location>
        <begin position="175"/>
        <end position="199"/>
    </location>
</feature>
<keyword evidence="8 9" id="KW-0807">Transducer</keyword>
<dbReference type="GO" id="GO:0004930">
    <property type="term" value="F:G protein-coupled receptor activity"/>
    <property type="evidence" value="ECO:0007669"/>
    <property type="project" value="UniProtKB-KW"/>
</dbReference>
<keyword evidence="3 9" id="KW-0812">Transmembrane</keyword>
<keyword evidence="2" id="KW-1003">Cell membrane</keyword>
<organism evidence="12 13">
    <name type="scientific">Thelohanellus kitauei</name>
    <name type="common">Myxosporean</name>
    <dbReference type="NCBI Taxonomy" id="669202"/>
    <lineage>
        <taxon>Eukaryota</taxon>
        <taxon>Metazoa</taxon>
        <taxon>Cnidaria</taxon>
        <taxon>Myxozoa</taxon>
        <taxon>Myxosporea</taxon>
        <taxon>Bivalvulida</taxon>
        <taxon>Platysporina</taxon>
        <taxon>Myxobolidae</taxon>
        <taxon>Thelohanellus</taxon>
    </lineage>
</organism>
<evidence type="ECO:0000256" key="8">
    <source>
        <dbReference type="ARBA" id="ARBA00023224"/>
    </source>
</evidence>
<dbReference type="Proteomes" id="UP000031668">
    <property type="component" value="Unassembled WGS sequence"/>
</dbReference>
<dbReference type="PRINTS" id="PR00237">
    <property type="entry name" value="GPCRRHODOPSN"/>
</dbReference>
<feature type="transmembrane region" description="Helical" evidence="10">
    <location>
        <begin position="233"/>
        <end position="255"/>
    </location>
</feature>
<evidence type="ECO:0000256" key="4">
    <source>
        <dbReference type="ARBA" id="ARBA00022989"/>
    </source>
</evidence>
<feature type="transmembrane region" description="Helical" evidence="10">
    <location>
        <begin position="128"/>
        <end position="155"/>
    </location>
</feature>
<dbReference type="InterPro" id="IPR050569">
    <property type="entry name" value="TAAR"/>
</dbReference>
<evidence type="ECO:0000256" key="10">
    <source>
        <dbReference type="SAM" id="Phobius"/>
    </source>
</evidence>
<dbReference type="OrthoDB" id="5954629at2759"/>
<evidence type="ECO:0000259" key="11">
    <source>
        <dbReference type="PROSITE" id="PS50262"/>
    </source>
</evidence>
<evidence type="ECO:0000256" key="9">
    <source>
        <dbReference type="RuleBase" id="RU000688"/>
    </source>
</evidence>
<feature type="transmembrane region" description="Helical" evidence="10">
    <location>
        <begin position="275"/>
        <end position="297"/>
    </location>
</feature>
<dbReference type="PANTHER" id="PTHR24249">
    <property type="entry name" value="HISTAMINE RECEPTOR-RELATED G-PROTEIN COUPLED RECEPTOR"/>
    <property type="match status" value="1"/>
</dbReference>
<proteinExistence type="inferred from homology"/>
<dbReference type="AlphaFoldDB" id="A0A0C2J6E4"/>
<reference evidence="12 13" key="1">
    <citation type="journal article" date="2014" name="Genome Biol. Evol.">
        <title>The genome of the myxosporean Thelohanellus kitauei shows adaptations to nutrient acquisition within its fish host.</title>
        <authorList>
            <person name="Yang Y."/>
            <person name="Xiong J."/>
            <person name="Zhou Z."/>
            <person name="Huo F."/>
            <person name="Miao W."/>
            <person name="Ran C."/>
            <person name="Liu Y."/>
            <person name="Zhang J."/>
            <person name="Feng J."/>
            <person name="Wang M."/>
            <person name="Wang M."/>
            <person name="Wang L."/>
            <person name="Yao B."/>
        </authorList>
    </citation>
    <scope>NUCLEOTIDE SEQUENCE [LARGE SCALE GENOMIC DNA]</scope>
    <source>
        <strain evidence="12">Wuqing</strain>
    </source>
</reference>
<dbReference type="CDD" id="cd00637">
    <property type="entry name" value="7tm_classA_rhodopsin-like"/>
    <property type="match status" value="1"/>
</dbReference>
<feature type="transmembrane region" description="Helical" evidence="10">
    <location>
        <begin position="12"/>
        <end position="37"/>
    </location>
</feature>
<dbReference type="SUPFAM" id="SSF81321">
    <property type="entry name" value="Family A G protein-coupled receptor-like"/>
    <property type="match status" value="1"/>
</dbReference>
<keyword evidence="13" id="KW-1185">Reference proteome</keyword>
<comment type="similarity">
    <text evidence="9">Belongs to the G-protein coupled receptor 1 family.</text>
</comment>
<evidence type="ECO:0000256" key="1">
    <source>
        <dbReference type="ARBA" id="ARBA00004651"/>
    </source>
</evidence>
<feature type="transmembrane region" description="Helical" evidence="10">
    <location>
        <begin position="49"/>
        <end position="68"/>
    </location>
</feature>
<keyword evidence="6 10" id="KW-0472">Membrane</keyword>
<keyword evidence="5 9" id="KW-0297">G-protein coupled receptor</keyword>
<dbReference type="GO" id="GO:0005886">
    <property type="term" value="C:plasma membrane"/>
    <property type="evidence" value="ECO:0007669"/>
    <property type="project" value="UniProtKB-SubCell"/>
</dbReference>
<accession>A0A0C2J6E4</accession>
<comment type="caution">
    <text evidence="12">The sequence shown here is derived from an EMBL/GenBank/DDBJ whole genome shotgun (WGS) entry which is preliminary data.</text>
</comment>
<dbReference type="InterPro" id="IPR017452">
    <property type="entry name" value="GPCR_Rhodpsn_7TM"/>
</dbReference>
<protein>
    <recommendedName>
        <fullName evidence="11">G-protein coupled receptors family 1 profile domain-containing protein</fullName>
    </recommendedName>
</protein>
<dbReference type="PANTHER" id="PTHR24249:SF372">
    <property type="entry name" value="G-PROTEIN COUPLED RECEPTORS FAMILY 1 PROFILE DOMAIN-CONTAINING PROTEIN"/>
    <property type="match status" value="1"/>
</dbReference>
<evidence type="ECO:0000256" key="3">
    <source>
        <dbReference type="ARBA" id="ARBA00022692"/>
    </source>
</evidence>
<dbReference type="Gene3D" id="1.20.1070.10">
    <property type="entry name" value="Rhodopsin 7-helix transmembrane proteins"/>
    <property type="match status" value="1"/>
</dbReference>
<dbReference type="EMBL" id="JWZT01000877">
    <property type="protein sequence ID" value="KII73369.1"/>
    <property type="molecule type" value="Genomic_DNA"/>
</dbReference>
<evidence type="ECO:0000256" key="2">
    <source>
        <dbReference type="ARBA" id="ARBA00022475"/>
    </source>
</evidence>
<evidence type="ECO:0000313" key="13">
    <source>
        <dbReference type="Proteomes" id="UP000031668"/>
    </source>
</evidence>
<sequence length="320" mass="37116">MAAECHFDSTDIILFIFKIIFYCILWTVTGICLYFLATDRSFRKRVSNVIITNLLVSDSLSALLASIHRAYLLNCEIKPYVECTIITFFTRTFGYTSMAFLVLLNVDRYLKISKNLHEYAIIMNKKRLSISIAAIWVGFVFFSIVTTPYWIYLSIPRYRNSTVPVCVYSNSMEPLVSFITLFFSQFLSMIAMVVINVHLMVKLRKIMKEANKTIGITKEQAEKNQRMIKNVEINVFIMSFLLTALNLVVFGLTVMDLIEFSNDLNLIKIKIPDSVFKIFAILISLYPFCEAMVCFTMNEDIMGRMKRLFLKQEPEIYTIK</sequence>
<evidence type="ECO:0000256" key="6">
    <source>
        <dbReference type="ARBA" id="ARBA00023136"/>
    </source>
</evidence>
<evidence type="ECO:0000313" key="12">
    <source>
        <dbReference type="EMBL" id="KII73369.1"/>
    </source>
</evidence>
<evidence type="ECO:0000256" key="7">
    <source>
        <dbReference type="ARBA" id="ARBA00023170"/>
    </source>
</evidence>
<dbReference type="InterPro" id="IPR000276">
    <property type="entry name" value="GPCR_Rhodpsn"/>
</dbReference>
<comment type="subcellular location">
    <subcellularLocation>
        <location evidence="1">Cell membrane</location>
        <topology evidence="1">Multi-pass membrane protein</topology>
    </subcellularLocation>
</comment>